<proteinExistence type="inferred from homology"/>
<keyword evidence="6 8" id="KW-0998">Cell outer membrane</keyword>
<feature type="chain" id="PRO_5014847785" description="Penicillin-binding protein activator LpoA" evidence="9">
    <location>
        <begin position="42"/>
        <end position="607"/>
    </location>
</feature>
<dbReference type="PANTHER" id="PTHR38038:SF1">
    <property type="entry name" value="PENICILLIN-BINDING PROTEIN ACTIVATOR LPOA"/>
    <property type="match status" value="1"/>
</dbReference>
<dbReference type="Gene3D" id="3.40.50.2300">
    <property type="match status" value="2"/>
</dbReference>
<evidence type="ECO:0000256" key="3">
    <source>
        <dbReference type="ARBA" id="ARBA00022984"/>
    </source>
</evidence>
<dbReference type="Proteomes" id="UP000235828">
    <property type="component" value="Chromosome A"/>
</dbReference>
<name>A0A2N8Z8I5_9VIBR</name>
<evidence type="ECO:0000256" key="5">
    <source>
        <dbReference type="ARBA" id="ARBA00023139"/>
    </source>
</evidence>
<dbReference type="GO" id="GO:0031241">
    <property type="term" value="C:periplasmic side of cell outer membrane"/>
    <property type="evidence" value="ECO:0007669"/>
    <property type="project" value="UniProtKB-UniRule"/>
</dbReference>
<dbReference type="CDD" id="cd06339">
    <property type="entry name" value="PBP1_YraM_LppC_lipoprotein-like"/>
    <property type="match status" value="1"/>
</dbReference>
<evidence type="ECO:0000256" key="7">
    <source>
        <dbReference type="ARBA" id="ARBA00023288"/>
    </source>
</evidence>
<keyword evidence="4 8" id="KW-0472">Membrane</keyword>
<comment type="function">
    <text evidence="8">Regulator of peptidoglycan synthesis that is essential for the function of penicillin-binding protein 1A (PBP1a).</text>
</comment>
<keyword evidence="7 8" id="KW-0449">Lipoprotein</keyword>
<keyword evidence="3 8" id="KW-0573">Peptidoglycan synthesis</keyword>
<dbReference type="InterPro" id="IPR007443">
    <property type="entry name" value="LpoA"/>
</dbReference>
<dbReference type="Pfam" id="PF04348">
    <property type="entry name" value="LppC"/>
    <property type="match status" value="1"/>
</dbReference>
<dbReference type="PROSITE" id="PS51257">
    <property type="entry name" value="PROKAR_LIPOPROTEIN"/>
    <property type="match status" value="1"/>
</dbReference>
<dbReference type="AlphaFoldDB" id="A0A2N8Z8I5"/>
<dbReference type="HAMAP" id="MF_01890">
    <property type="entry name" value="LpoA"/>
    <property type="match status" value="1"/>
</dbReference>
<evidence type="ECO:0000256" key="2">
    <source>
        <dbReference type="ARBA" id="ARBA00022960"/>
    </source>
</evidence>
<dbReference type="KEGG" id="vta:A0228"/>
<dbReference type="GO" id="GO:0008360">
    <property type="term" value="P:regulation of cell shape"/>
    <property type="evidence" value="ECO:0007669"/>
    <property type="project" value="UniProtKB-KW"/>
</dbReference>
<dbReference type="SUPFAM" id="SSF53822">
    <property type="entry name" value="Periplasmic binding protein-like I"/>
    <property type="match status" value="1"/>
</dbReference>
<protein>
    <recommendedName>
        <fullName evidence="8">Penicillin-binding protein activator LpoA</fullName>
        <shortName evidence="8">PBP activator LpoA</shortName>
    </recommendedName>
</protein>
<evidence type="ECO:0000256" key="6">
    <source>
        <dbReference type="ARBA" id="ARBA00023237"/>
    </source>
</evidence>
<sequence>MYFVKQELTAMKNKKRISVPRLLTPIALAITLAACSSSPQAPTAVDITAAPTQSAQSYVMQADSLQGSIQNDLLIMALKAATQNQEWNQANLLSKRLAKQSLSPVQMAEWQLARALILTHEQSPQQALKQLNFQPWWPLSNSQWLSYHQQRAELFAQLQDHFNVSREYILSSNYLAEDEQETIANKVWASLHLYSEYELTAQVAEQDEAVLDGWLQLAIYMKTLSNNPGQLKNTLEKWLAENSTHPANLYTPADIQAILDLEIIKPQNTALLLPLSGKYASQGQLVRDGFIHAMLDDFNRDADATLTVLDSEALSMEQLQKELVERNVDFIVGPLQKNEVEQLQNTTELPMLALNIPDQPLADNRFCYLTLSPEQEVAQAAKHLFSNGYQYPLILAPKGRLGERVAAAFEKEWQKYSKNEAAVSYFGSKAQLQNNINSVFGLNSSQARIAQLNKLIGMETESQARSRRDIDSVYIVAKNDELTLIKPFIEVAINPDSTPPKLFSNSRSNNGNKRQYEDLTGVAYSDIPLLLDQDSSLNNKINTLWPKSSNAEKRLHALGMDAYRLIVELPQMKVVPGYQVSGQTGKLSIDEQCVVQREIGWSEHGKL</sequence>
<dbReference type="GO" id="GO:0009252">
    <property type="term" value="P:peptidoglycan biosynthetic process"/>
    <property type="evidence" value="ECO:0007669"/>
    <property type="project" value="UniProtKB-UniRule"/>
</dbReference>
<evidence type="ECO:0000313" key="11">
    <source>
        <dbReference type="Proteomes" id="UP000235828"/>
    </source>
</evidence>
<dbReference type="EMBL" id="LT960611">
    <property type="protein sequence ID" value="SON48207.1"/>
    <property type="molecule type" value="Genomic_DNA"/>
</dbReference>
<keyword evidence="11" id="KW-1185">Reference proteome</keyword>
<accession>A0A2N8Z8I5</accession>
<feature type="signal peptide" evidence="9">
    <location>
        <begin position="1"/>
        <end position="41"/>
    </location>
</feature>
<evidence type="ECO:0000256" key="9">
    <source>
        <dbReference type="SAM" id="SignalP"/>
    </source>
</evidence>
<dbReference type="InterPro" id="IPR028082">
    <property type="entry name" value="Peripla_BP_I"/>
</dbReference>
<dbReference type="Gene3D" id="1.25.40.650">
    <property type="match status" value="1"/>
</dbReference>
<evidence type="ECO:0000313" key="10">
    <source>
        <dbReference type="EMBL" id="SON48207.1"/>
    </source>
</evidence>
<keyword evidence="2 8" id="KW-0133">Cell shape</keyword>
<organism evidence="10 11">
    <name type="scientific">Vibrio tapetis subsp. tapetis</name>
    <dbReference type="NCBI Taxonomy" id="1671868"/>
    <lineage>
        <taxon>Bacteria</taxon>
        <taxon>Pseudomonadati</taxon>
        <taxon>Pseudomonadota</taxon>
        <taxon>Gammaproteobacteria</taxon>
        <taxon>Vibrionales</taxon>
        <taxon>Vibrionaceae</taxon>
        <taxon>Vibrio</taxon>
    </lineage>
</organism>
<reference evidence="10 11" key="1">
    <citation type="submission" date="2017-10" db="EMBL/GenBank/DDBJ databases">
        <authorList>
            <person name="Banno H."/>
            <person name="Chua N.-H."/>
        </authorList>
    </citation>
    <scope>NUCLEOTIDE SEQUENCE [LARGE SCALE GENOMIC DNA]</scope>
    <source>
        <strain evidence="10">Vibrio tapetis CECT4600</strain>
    </source>
</reference>
<keyword evidence="5 8" id="KW-0564">Palmitate</keyword>
<keyword evidence="1 8" id="KW-0732">Signal</keyword>
<evidence type="ECO:0000256" key="4">
    <source>
        <dbReference type="ARBA" id="ARBA00023136"/>
    </source>
</evidence>
<gene>
    <name evidence="8 10" type="primary">lpoA</name>
    <name evidence="10" type="ORF">VTAP4600_A0228</name>
</gene>
<comment type="similarity">
    <text evidence="8">Belongs to the LpoA family.</text>
</comment>
<dbReference type="InterPro" id="IPR011990">
    <property type="entry name" value="TPR-like_helical_dom_sf"/>
</dbReference>
<evidence type="ECO:0000256" key="8">
    <source>
        <dbReference type="HAMAP-Rule" id="MF_01890"/>
    </source>
</evidence>
<evidence type="ECO:0000256" key="1">
    <source>
        <dbReference type="ARBA" id="ARBA00022729"/>
    </source>
</evidence>
<dbReference type="GO" id="GO:0030234">
    <property type="term" value="F:enzyme regulator activity"/>
    <property type="evidence" value="ECO:0007669"/>
    <property type="project" value="UniProtKB-UniRule"/>
</dbReference>
<comment type="subcellular location">
    <subcellularLocation>
        <location evidence="8">Cell outer membrane</location>
        <topology evidence="8">Lipid-anchor</topology>
        <orientation evidence="8">Periplasmic side</orientation>
    </subcellularLocation>
</comment>
<dbReference type="Gene3D" id="1.25.40.10">
    <property type="entry name" value="Tetratricopeptide repeat domain"/>
    <property type="match status" value="1"/>
</dbReference>
<dbReference type="PANTHER" id="PTHR38038">
    <property type="entry name" value="PENICILLIN-BINDING PROTEIN ACTIVATOR LPOA"/>
    <property type="match status" value="1"/>
</dbReference>
<comment type="subunit">
    <text evidence="8">Interacts with PBP1a.</text>
</comment>